<dbReference type="AlphaFoldDB" id="A0A8S1DCN4"/>
<dbReference type="Proteomes" id="UP000494165">
    <property type="component" value="Unassembled WGS sequence"/>
</dbReference>
<keyword evidence="1" id="KW-0812">Transmembrane</keyword>
<dbReference type="EMBL" id="CADEPI010000204">
    <property type="protein sequence ID" value="CAB3380294.1"/>
    <property type="molecule type" value="Genomic_DNA"/>
</dbReference>
<keyword evidence="1" id="KW-1133">Transmembrane helix</keyword>
<gene>
    <name evidence="2" type="ORF">CLODIP_2_CD07396</name>
</gene>
<keyword evidence="3" id="KW-1185">Reference proteome</keyword>
<keyword evidence="1" id="KW-0472">Membrane</keyword>
<feature type="transmembrane region" description="Helical" evidence="1">
    <location>
        <begin position="297"/>
        <end position="317"/>
    </location>
</feature>
<evidence type="ECO:0000256" key="1">
    <source>
        <dbReference type="SAM" id="Phobius"/>
    </source>
</evidence>
<feature type="transmembrane region" description="Helical" evidence="1">
    <location>
        <begin position="87"/>
        <end position="112"/>
    </location>
</feature>
<evidence type="ECO:0000313" key="2">
    <source>
        <dbReference type="EMBL" id="CAB3380294.1"/>
    </source>
</evidence>
<proteinExistence type="predicted"/>
<feature type="transmembrane region" description="Helical" evidence="1">
    <location>
        <begin position="133"/>
        <end position="156"/>
    </location>
</feature>
<organism evidence="2 3">
    <name type="scientific">Cloeon dipterum</name>
    <dbReference type="NCBI Taxonomy" id="197152"/>
    <lineage>
        <taxon>Eukaryota</taxon>
        <taxon>Metazoa</taxon>
        <taxon>Ecdysozoa</taxon>
        <taxon>Arthropoda</taxon>
        <taxon>Hexapoda</taxon>
        <taxon>Insecta</taxon>
        <taxon>Pterygota</taxon>
        <taxon>Palaeoptera</taxon>
        <taxon>Ephemeroptera</taxon>
        <taxon>Pisciforma</taxon>
        <taxon>Baetidae</taxon>
        <taxon>Cloeon</taxon>
    </lineage>
</organism>
<accession>A0A8S1DCN4</accession>
<sequence>MMRNSDLEARFWDSTTYCLYDEEAKLGVFERPKEKMEHVYSPLIPRDNVPVYRAKAKEDHGIININEIVFDAFQANHENESWSTDAISIYVLAFLSGFFFSFVFYIFIYAVAYFCNLSLTEYALLSVTILPPLLIYDFSAFIGAVPSFILCLVLYQDHLYLNYELENELTLYDLTWKWHLVNFYVICTFIVGIHKRLKNNVIPFLRRNARIMAMVDYKIFYGAGAPGLAAATASSYHAESQMLTTSIGSGLLRTISSKIFKIFISGPQLEYKVLNKGTVTASRFASFQERNYIDINFIGALLGVTLHGIAIGLVIALY</sequence>
<name>A0A8S1DCN4_9INSE</name>
<reference evidence="2 3" key="1">
    <citation type="submission" date="2020-04" db="EMBL/GenBank/DDBJ databases">
        <authorList>
            <person name="Alioto T."/>
            <person name="Alioto T."/>
            <person name="Gomez Garrido J."/>
        </authorList>
    </citation>
    <scope>NUCLEOTIDE SEQUENCE [LARGE SCALE GENOMIC DNA]</scope>
</reference>
<evidence type="ECO:0000313" key="3">
    <source>
        <dbReference type="Proteomes" id="UP000494165"/>
    </source>
</evidence>
<protein>
    <submittedName>
        <fullName evidence="2">Uncharacterized protein</fullName>
    </submittedName>
</protein>
<comment type="caution">
    <text evidence="2">The sequence shown here is derived from an EMBL/GenBank/DDBJ whole genome shotgun (WGS) entry which is preliminary data.</text>
</comment>